<protein>
    <submittedName>
        <fullName evidence="1">Uncharacterized protein</fullName>
    </submittedName>
</protein>
<accession>A0ACC0HRC0</accession>
<name>A0ACC0HRC0_9ERIC</name>
<gene>
    <name evidence="1" type="ORF">LOK49_LG05G01279</name>
</gene>
<reference evidence="1 2" key="1">
    <citation type="journal article" date="2022" name="Plant J.">
        <title>Chromosome-level genome of Camellia lanceoleosa provides a valuable resource for understanding genome evolution and self-incompatibility.</title>
        <authorList>
            <person name="Gong W."/>
            <person name="Xiao S."/>
            <person name="Wang L."/>
            <person name="Liao Z."/>
            <person name="Chang Y."/>
            <person name="Mo W."/>
            <person name="Hu G."/>
            <person name="Li W."/>
            <person name="Zhao G."/>
            <person name="Zhu H."/>
            <person name="Hu X."/>
            <person name="Ji K."/>
            <person name="Xiang X."/>
            <person name="Song Q."/>
            <person name="Yuan D."/>
            <person name="Jin S."/>
            <person name="Zhang L."/>
        </authorList>
    </citation>
    <scope>NUCLEOTIDE SEQUENCE [LARGE SCALE GENOMIC DNA]</scope>
    <source>
        <strain evidence="1">SQ_2022a</strain>
    </source>
</reference>
<organism evidence="1 2">
    <name type="scientific">Camellia lanceoleosa</name>
    <dbReference type="NCBI Taxonomy" id="1840588"/>
    <lineage>
        <taxon>Eukaryota</taxon>
        <taxon>Viridiplantae</taxon>
        <taxon>Streptophyta</taxon>
        <taxon>Embryophyta</taxon>
        <taxon>Tracheophyta</taxon>
        <taxon>Spermatophyta</taxon>
        <taxon>Magnoliopsida</taxon>
        <taxon>eudicotyledons</taxon>
        <taxon>Gunneridae</taxon>
        <taxon>Pentapetalae</taxon>
        <taxon>asterids</taxon>
        <taxon>Ericales</taxon>
        <taxon>Theaceae</taxon>
        <taxon>Camellia</taxon>
    </lineage>
</organism>
<sequence length="103" mass="12266">MKKEMRLLDYGFCRLNPMCRLPDHEETYNHEVLPSPPCKRAELSPSEGKGQPYKKFSFEEMKKLNEGVEKYGRKYCNWKSIKNLYFEDSDRSKDQLKVKSLSH</sequence>
<dbReference type="EMBL" id="CM045761">
    <property type="protein sequence ID" value="KAI8016142.1"/>
    <property type="molecule type" value="Genomic_DNA"/>
</dbReference>
<dbReference type="Proteomes" id="UP001060215">
    <property type="component" value="Chromosome 4"/>
</dbReference>
<keyword evidence="2" id="KW-1185">Reference proteome</keyword>
<proteinExistence type="predicted"/>
<evidence type="ECO:0000313" key="2">
    <source>
        <dbReference type="Proteomes" id="UP001060215"/>
    </source>
</evidence>
<comment type="caution">
    <text evidence="1">The sequence shown here is derived from an EMBL/GenBank/DDBJ whole genome shotgun (WGS) entry which is preliminary data.</text>
</comment>
<evidence type="ECO:0000313" key="1">
    <source>
        <dbReference type="EMBL" id="KAI8016142.1"/>
    </source>
</evidence>